<dbReference type="WBParaSite" id="L893_g31054.t1">
    <property type="protein sequence ID" value="L893_g31054.t1"/>
    <property type="gene ID" value="L893_g31054"/>
</dbReference>
<accession>A0A1I7ZYK8</accession>
<feature type="region of interest" description="Disordered" evidence="1">
    <location>
        <begin position="61"/>
        <end position="100"/>
    </location>
</feature>
<dbReference type="Proteomes" id="UP000095287">
    <property type="component" value="Unplaced"/>
</dbReference>
<name>A0A1I7ZYK8_9BILA</name>
<protein>
    <submittedName>
        <fullName evidence="3">Uncharacterized protein</fullName>
    </submittedName>
</protein>
<evidence type="ECO:0000313" key="3">
    <source>
        <dbReference type="WBParaSite" id="L893_g31054.t1"/>
    </source>
</evidence>
<organism evidence="2 3">
    <name type="scientific">Steinernema glaseri</name>
    <dbReference type="NCBI Taxonomy" id="37863"/>
    <lineage>
        <taxon>Eukaryota</taxon>
        <taxon>Metazoa</taxon>
        <taxon>Ecdysozoa</taxon>
        <taxon>Nematoda</taxon>
        <taxon>Chromadorea</taxon>
        <taxon>Rhabditida</taxon>
        <taxon>Tylenchina</taxon>
        <taxon>Panagrolaimomorpha</taxon>
        <taxon>Strongyloidoidea</taxon>
        <taxon>Steinernematidae</taxon>
        <taxon>Steinernema</taxon>
    </lineage>
</organism>
<keyword evidence="2" id="KW-1185">Reference proteome</keyword>
<dbReference type="AlphaFoldDB" id="A0A1I7ZYK8"/>
<evidence type="ECO:0000313" key="2">
    <source>
        <dbReference type="Proteomes" id="UP000095287"/>
    </source>
</evidence>
<reference evidence="3" key="1">
    <citation type="submission" date="2016-11" db="UniProtKB">
        <authorList>
            <consortium name="WormBaseParasite"/>
        </authorList>
    </citation>
    <scope>IDENTIFICATION</scope>
</reference>
<evidence type="ECO:0000256" key="1">
    <source>
        <dbReference type="SAM" id="MobiDB-lite"/>
    </source>
</evidence>
<sequence length="172" mass="18757">MIRVIDLIADAEEGQKEDKKPSAHFDFTRVVRSGRAGEQCERAAIMTGGFLEGAAIWITPSGGGQSKNSSGVHRGAPRRSGDRHQKALCNSMGSNPSPPEEDPLDHIFLCPFFIPHFFTADQSINGTHFPENPSHVVPGPFRATGWLLAPIAPASVNDFGRVFCTKKKQSFR</sequence>
<proteinExistence type="predicted"/>